<evidence type="ECO:0000259" key="3">
    <source>
        <dbReference type="SMART" id="SM00893"/>
    </source>
</evidence>
<keyword evidence="2" id="KW-0813">Transport</keyword>
<name>A0ABZ1AQJ9_AROEV</name>
<dbReference type="PIRSF" id="PIRSF000089">
    <property type="entry name" value="Electra_flavoP_a"/>
    <property type="match status" value="1"/>
</dbReference>
<dbReference type="Proteomes" id="UP001626593">
    <property type="component" value="Chromosome"/>
</dbReference>
<dbReference type="RefSeq" id="WP_407280481.1">
    <property type="nucleotide sequence ID" value="NZ_CP141259.1"/>
</dbReference>
<dbReference type="SUPFAM" id="SSF52402">
    <property type="entry name" value="Adenine nucleotide alpha hydrolases-like"/>
    <property type="match status" value="1"/>
</dbReference>
<evidence type="ECO:0000313" key="4">
    <source>
        <dbReference type="EMBL" id="WRL48138.1"/>
    </source>
</evidence>
<dbReference type="InterPro" id="IPR001308">
    <property type="entry name" value="ETF_a/FixB"/>
</dbReference>
<protein>
    <submittedName>
        <fullName evidence="4">FAD-binding protein</fullName>
    </submittedName>
</protein>
<evidence type="ECO:0000256" key="1">
    <source>
        <dbReference type="ARBA" id="ARBA00005817"/>
    </source>
</evidence>
<dbReference type="Pfam" id="PF00766">
    <property type="entry name" value="ETF_alpha"/>
    <property type="match status" value="1"/>
</dbReference>
<dbReference type="EMBL" id="CP141259">
    <property type="protein sequence ID" value="WRL48138.1"/>
    <property type="molecule type" value="Genomic_DNA"/>
</dbReference>
<keyword evidence="2" id="KW-0249">Electron transport</keyword>
<dbReference type="Gene3D" id="3.40.50.1220">
    <property type="entry name" value="TPP-binding domain"/>
    <property type="match status" value="1"/>
</dbReference>
<dbReference type="Pfam" id="PF01012">
    <property type="entry name" value="ETF"/>
    <property type="match status" value="1"/>
</dbReference>
<evidence type="ECO:0000313" key="5">
    <source>
        <dbReference type="Proteomes" id="UP001626593"/>
    </source>
</evidence>
<dbReference type="InterPro" id="IPR014731">
    <property type="entry name" value="ETF_asu_C"/>
</dbReference>
<dbReference type="InterPro" id="IPR014729">
    <property type="entry name" value="Rossmann-like_a/b/a_fold"/>
</dbReference>
<evidence type="ECO:0000256" key="2">
    <source>
        <dbReference type="ARBA" id="ARBA00022982"/>
    </source>
</evidence>
<dbReference type="SUPFAM" id="SSF52467">
    <property type="entry name" value="DHS-like NAD/FAD-binding domain"/>
    <property type="match status" value="1"/>
</dbReference>
<organism evidence="4 5">
    <name type="scientific">Aromatoleum evansii</name>
    <name type="common">Azoarcus evansii</name>
    <dbReference type="NCBI Taxonomy" id="59406"/>
    <lineage>
        <taxon>Bacteria</taxon>
        <taxon>Pseudomonadati</taxon>
        <taxon>Pseudomonadota</taxon>
        <taxon>Betaproteobacteria</taxon>
        <taxon>Rhodocyclales</taxon>
        <taxon>Rhodocyclaceae</taxon>
        <taxon>Aromatoleum</taxon>
    </lineage>
</organism>
<dbReference type="Gene3D" id="3.40.50.620">
    <property type="entry name" value="HUPs"/>
    <property type="match status" value="1"/>
</dbReference>
<dbReference type="PANTHER" id="PTHR43153:SF1">
    <property type="entry name" value="ELECTRON TRANSFER FLAVOPROTEIN SUBUNIT ALPHA, MITOCHONDRIAL"/>
    <property type="match status" value="1"/>
</dbReference>
<keyword evidence="5" id="KW-1185">Reference proteome</keyword>
<accession>A0ABZ1AQJ9</accession>
<reference evidence="4 5" key="1">
    <citation type="submission" date="2023-12" db="EMBL/GenBank/DDBJ databases">
        <title>A. evansii MAY27, complete genome.</title>
        <authorList>
            <person name="Wang Y."/>
        </authorList>
    </citation>
    <scope>NUCLEOTIDE SEQUENCE [LARGE SCALE GENOMIC DNA]</scope>
    <source>
        <strain evidence="4 5">MAY27</strain>
    </source>
</reference>
<dbReference type="SMART" id="SM00893">
    <property type="entry name" value="ETF"/>
    <property type="match status" value="1"/>
</dbReference>
<feature type="domain" description="Electron transfer flavoprotein alpha/beta-subunit N-terminal" evidence="3">
    <location>
        <begin position="3"/>
        <end position="184"/>
    </location>
</feature>
<comment type="similarity">
    <text evidence="1">Belongs to the ETF alpha-subunit/FixB family.</text>
</comment>
<dbReference type="CDD" id="cd01715">
    <property type="entry name" value="ETF_alpha"/>
    <property type="match status" value="1"/>
</dbReference>
<dbReference type="InterPro" id="IPR014730">
    <property type="entry name" value="ETF_a/b_N"/>
</dbReference>
<gene>
    <name evidence="4" type="ORF">U5817_08870</name>
</gene>
<proteinExistence type="inferred from homology"/>
<sequence length="317" mass="32236">MKTLIIAEQTGGKLSPMTGNLVAAASKLGGEIDLLLAGDAGVAQAAEVARTYSGVTRVLTSEGSEYAGFTAENVAPLVVQLASNGYTHVLAIASAAGKNLLPRVAALLDVGMVSEIVDVLDGDTYVRPIYAGSLLAKVRCDERVRVLSVRATAFAALAAGGNSAPVETLAPTGDRGKSKLVGQQLAQSTRPELAGARVVVSGGRGLGSSDNFRSTLEPLADTLKAAVGASRAAVDAGYASNELQVGQTGKIVAPELYVAVGLSGAIQHLAGMKDSKVIVAINKDEEAPIFQVADYGLVGDLFQLVPELTQALAAAPG</sequence>
<dbReference type="InterPro" id="IPR033947">
    <property type="entry name" value="ETF_alpha_N"/>
</dbReference>
<dbReference type="InterPro" id="IPR029035">
    <property type="entry name" value="DHS-like_NAD/FAD-binding_dom"/>
</dbReference>
<dbReference type="PANTHER" id="PTHR43153">
    <property type="entry name" value="ELECTRON TRANSFER FLAVOPROTEIN ALPHA"/>
    <property type="match status" value="1"/>
</dbReference>